<name>A0A147BU08_IXORI</name>
<proteinExistence type="predicted"/>
<sequence length="99" mass="10598">MRQLLPVCLPGLCGEHPGDAAGVHHLRAGVGWLPHLVPCHHPAVSCVRRRIGDADQQTRQCGHSRVLYARWHGPVWGLEFLGVLGASGGAVHAEVVPLP</sequence>
<dbReference type="AlphaFoldDB" id="A0A147BU08"/>
<reference evidence="1" key="1">
    <citation type="journal article" date="2018" name="PLoS Negl. Trop. Dis.">
        <title>Sialome diversity of ticks revealed by RNAseq of single tick salivary glands.</title>
        <authorList>
            <person name="Perner J."/>
            <person name="Kropackova S."/>
            <person name="Kopacek P."/>
            <person name="Ribeiro J.M."/>
        </authorList>
    </citation>
    <scope>NUCLEOTIDE SEQUENCE</scope>
    <source>
        <strain evidence="1">Siblings of single egg batch collected in Ceske Budejovice</strain>
        <tissue evidence="1">Salivary glands</tissue>
    </source>
</reference>
<protein>
    <submittedName>
        <fullName evidence="1">Putative hipothetical protein</fullName>
    </submittedName>
</protein>
<accession>A0A147BU08</accession>
<organism evidence="1">
    <name type="scientific">Ixodes ricinus</name>
    <name type="common">Common tick</name>
    <name type="synonym">Acarus ricinus</name>
    <dbReference type="NCBI Taxonomy" id="34613"/>
    <lineage>
        <taxon>Eukaryota</taxon>
        <taxon>Metazoa</taxon>
        <taxon>Ecdysozoa</taxon>
        <taxon>Arthropoda</taxon>
        <taxon>Chelicerata</taxon>
        <taxon>Arachnida</taxon>
        <taxon>Acari</taxon>
        <taxon>Parasitiformes</taxon>
        <taxon>Ixodida</taxon>
        <taxon>Ixodoidea</taxon>
        <taxon>Ixodidae</taxon>
        <taxon>Ixodinae</taxon>
        <taxon>Ixodes</taxon>
    </lineage>
</organism>
<dbReference type="EMBL" id="GEGO01001589">
    <property type="protein sequence ID" value="JAR93815.1"/>
    <property type="molecule type" value="Transcribed_RNA"/>
</dbReference>
<evidence type="ECO:0000313" key="1">
    <source>
        <dbReference type="EMBL" id="JAR93815.1"/>
    </source>
</evidence>